<protein>
    <submittedName>
        <fullName evidence="3">Inhibitor of prohead protease</fullName>
    </submittedName>
</protein>
<keyword evidence="4" id="KW-1185">Reference proteome</keyword>
<keyword evidence="3" id="KW-0378">Hydrolase</keyword>
<feature type="domain" description="Inh N-terminal" evidence="1">
    <location>
        <begin position="3"/>
        <end position="56"/>
    </location>
</feature>
<name>A0A2I6PFE1_9CAUD</name>
<reference evidence="3 4" key="1">
    <citation type="submission" date="2017-12" db="EMBL/GenBank/DDBJ databases">
        <title>Complete genome sequence and characterization of bacteriophage phiP4-3 infecting Proteus pennea.</title>
        <authorList>
            <person name="He Y."/>
            <person name="Yang H."/>
        </authorList>
    </citation>
    <scope>NUCLEOTIDE SEQUENCE [LARGE SCALE GENOMIC DNA]</scope>
</reference>
<feature type="domain" description="Inh C-terminal" evidence="2">
    <location>
        <begin position="176"/>
        <end position="237"/>
    </location>
</feature>
<organism evidence="3 4">
    <name type="scientific">Proteus phage phiP4-3</name>
    <dbReference type="NCBI Taxonomy" id="2065203"/>
    <lineage>
        <taxon>Viruses</taxon>
        <taxon>Duplodnaviria</taxon>
        <taxon>Heunggongvirae</taxon>
        <taxon>Uroviricota</taxon>
        <taxon>Caudoviricetes</taxon>
        <taxon>Pantevenvirales</taxon>
        <taxon>Straboviridae</taxon>
        <taxon>Bragavirus</taxon>
        <taxon>Bragavirus p43</taxon>
    </lineage>
</organism>
<dbReference type="GO" id="GO:0008233">
    <property type="term" value="F:peptidase activity"/>
    <property type="evidence" value="ECO:0007669"/>
    <property type="project" value="UniProtKB-KW"/>
</dbReference>
<dbReference type="Pfam" id="PF26097">
    <property type="entry name" value="Phage_Inh_N"/>
    <property type="match status" value="1"/>
</dbReference>
<accession>A0A2I6PFE1</accession>
<keyword evidence="3" id="KW-0645">Protease</keyword>
<sequence>MKIDQQYIDSLTEEYTSGEIDRKTAKQKLTDYAKESFNFDLNKQKSFENMIVQLKEMIDNYVEPELEEQDGISIKDLITAADQLDGKSVFNDANEEALELLSDVSYDGTKPDLVIKTPQPQITKEEIIDKPEKSLISKNLEVKEEIKSQEYMPESAKYVLPDGFSPTITLIGKTPGYYTLPWWIYQWILENEDWKDRPEECPEYSAINILKSLIYFINRDGQVKIRETRNSRFYTLK</sequence>
<dbReference type="Pfam" id="PF26098">
    <property type="entry name" value="Phage_Inh_C"/>
    <property type="match status" value="1"/>
</dbReference>
<gene>
    <name evidence="3" type="ORF">phiP43_073</name>
</gene>
<dbReference type="Proteomes" id="UP000240538">
    <property type="component" value="Segment"/>
</dbReference>
<evidence type="ECO:0000259" key="1">
    <source>
        <dbReference type="Pfam" id="PF26097"/>
    </source>
</evidence>
<dbReference type="InterPro" id="IPR059054">
    <property type="entry name" value="Inh_N"/>
</dbReference>
<evidence type="ECO:0000259" key="2">
    <source>
        <dbReference type="Pfam" id="PF26098"/>
    </source>
</evidence>
<evidence type="ECO:0000313" key="3">
    <source>
        <dbReference type="EMBL" id="AUM58431.1"/>
    </source>
</evidence>
<dbReference type="GO" id="GO:0006508">
    <property type="term" value="P:proteolysis"/>
    <property type="evidence" value="ECO:0007669"/>
    <property type="project" value="UniProtKB-KW"/>
</dbReference>
<evidence type="ECO:0000313" key="4">
    <source>
        <dbReference type="Proteomes" id="UP000240538"/>
    </source>
</evidence>
<proteinExistence type="predicted"/>
<dbReference type="EMBL" id="MG696114">
    <property type="protein sequence ID" value="AUM58431.1"/>
    <property type="molecule type" value="Genomic_DNA"/>
</dbReference>
<dbReference type="InterPro" id="IPR059055">
    <property type="entry name" value="Inh_C"/>
</dbReference>